<dbReference type="AlphaFoldDB" id="K8EMM6"/>
<evidence type="ECO:0000256" key="2">
    <source>
        <dbReference type="ARBA" id="ARBA00007571"/>
    </source>
</evidence>
<feature type="compositionally biased region" description="Polar residues" evidence="8">
    <location>
        <begin position="44"/>
        <end position="54"/>
    </location>
</feature>
<evidence type="ECO:0000256" key="5">
    <source>
        <dbReference type="ARBA" id="ARBA00022822"/>
    </source>
</evidence>
<gene>
    <name evidence="10" type="ordered locus">Bathy13g00220</name>
</gene>
<dbReference type="PANTHER" id="PTHR42894:SF1">
    <property type="entry name" value="N-(5'-PHOSPHORIBOSYL)ANTHRANILATE ISOMERASE"/>
    <property type="match status" value="1"/>
</dbReference>
<dbReference type="InterPro" id="IPR011060">
    <property type="entry name" value="RibuloseP-bd_barrel"/>
</dbReference>
<dbReference type="EMBL" id="FO082266">
    <property type="protein sequence ID" value="CCO19447.1"/>
    <property type="molecule type" value="Genomic_DNA"/>
</dbReference>
<evidence type="ECO:0000256" key="6">
    <source>
        <dbReference type="ARBA" id="ARBA00023141"/>
    </source>
</evidence>
<keyword evidence="11" id="KW-1185">Reference proteome</keyword>
<comment type="similarity">
    <text evidence="2">Belongs to the TrpF family.</text>
</comment>
<evidence type="ECO:0000313" key="11">
    <source>
        <dbReference type="Proteomes" id="UP000198341"/>
    </source>
</evidence>
<feature type="domain" description="N-(5'phosphoribosyl) anthranilate isomerase (PRAI)" evidence="9">
    <location>
        <begin position="116"/>
        <end position="225"/>
    </location>
</feature>
<dbReference type="GeneID" id="19012272"/>
<evidence type="ECO:0000256" key="8">
    <source>
        <dbReference type="SAM" id="MobiDB-lite"/>
    </source>
</evidence>
<evidence type="ECO:0000256" key="7">
    <source>
        <dbReference type="ARBA" id="ARBA00023235"/>
    </source>
</evidence>
<feature type="domain" description="N-(5'phosphoribosyl) anthranilate isomerase (PRAI)" evidence="9">
    <location>
        <begin position="268"/>
        <end position="347"/>
    </location>
</feature>
<dbReference type="eggNOG" id="KOG4202">
    <property type="taxonomic scope" value="Eukaryota"/>
</dbReference>
<reference evidence="10 11" key="1">
    <citation type="submission" date="2011-10" db="EMBL/GenBank/DDBJ databases">
        <authorList>
            <person name="Genoscope - CEA"/>
        </authorList>
    </citation>
    <scope>NUCLEOTIDE SEQUENCE [LARGE SCALE GENOMIC DNA]</scope>
    <source>
        <strain evidence="10 11">RCC 1105</strain>
    </source>
</reference>
<dbReference type="HAMAP" id="MF_00135">
    <property type="entry name" value="PRAI"/>
    <property type="match status" value="1"/>
</dbReference>
<dbReference type="GO" id="GO:0004640">
    <property type="term" value="F:phosphoribosylanthranilate isomerase activity"/>
    <property type="evidence" value="ECO:0007669"/>
    <property type="project" value="UniProtKB-EC"/>
</dbReference>
<dbReference type="UniPathway" id="UPA00035">
    <property type="reaction ID" value="UER00042"/>
</dbReference>
<keyword evidence="7 10" id="KW-0413">Isomerase</keyword>
<evidence type="ECO:0000313" key="10">
    <source>
        <dbReference type="EMBL" id="CCO19447.1"/>
    </source>
</evidence>
<evidence type="ECO:0000256" key="1">
    <source>
        <dbReference type="ARBA" id="ARBA00004664"/>
    </source>
</evidence>
<dbReference type="Gene3D" id="3.20.20.70">
    <property type="entry name" value="Aldolase class I"/>
    <property type="match status" value="1"/>
</dbReference>
<dbReference type="CDD" id="cd00405">
    <property type="entry name" value="PRAI"/>
    <property type="match status" value="1"/>
</dbReference>
<accession>K8EMM6</accession>
<dbReference type="EC" id="5.3.1.24" evidence="3"/>
<evidence type="ECO:0000256" key="3">
    <source>
        <dbReference type="ARBA" id="ARBA00012572"/>
    </source>
</evidence>
<dbReference type="OrthoDB" id="524799at2759"/>
<proteinExistence type="inferred from homology"/>
<feature type="region of interest" description="Disordered" evidence="8">
    <location>
        <begin position="20"/>
        <end position="106"/>
    </location>
</feature>
<dbReference type="InterPro" id="IPR001240">
    <property type="entry name" value="PRAI_dom"/>
</dbReference>
<dbReference type="InterPro" id="IPR044643">
    <property type="entry name" value="TrpF_fam"/>
</dbReference>
<keyword evidence="5" id="KW-0822">Tryptophan biosynthesis</keyword>
<feature type="compositionally biased region" description="Low complexity" evidence="8">
    <location>
        <begin position="34"/>
        <end position="43"/>
    </location>
</feature>
<dbReference type="InterPro" id="IPR013785">
    <property type="entry name" value="Aldolase_TIM"/>
</dbReference>
<name>K8EMM6_9CHLO</name>
<dbReference type="RefSeq" id="XP_007509644.1">
    <property type="nucleotide sequence ID" value="XM_007509582.1"/>
</dbReference>
<dbReference type="PANTHER" id="PTHR42894">
    <property type="entry name" value="N-(5'-PHOSPHORIBOSYL)ANTHRANILATE ISOMERASE"/>
    <property type="match status" value="1"/>
</dbReference>
<evidence type="ECO:0000256" key="4">
    <source>
        <dbReference type="ARBA" id="ARBA00022605"/>
    </source>
</evidence>
<sequence length="356" mass="39061">MTATTIASSTRMMMMMKMVSTTTTTNTTRRRTTTTKSKPSKTTLNNNALFSSSKSCRRLEATRGGGRRERTKKKISSFDPPRATSSSSSEQQEQEERKTNTPTKKNAMNFDVPKVVKICGITTAEDCRVAIDSGASHVGMILWPKSKRSVDIERAKKIVKECEKSKERVITPVAVFVDEDGATIAKICEELGYNTHAQLHGDLARQSLKDIPQKIKVIWVCSADESGKIVTEMPGESEEELASRRKEMLSGEKGWKAPIDWVNGPRKTVDYVLIDGVNAGSGEKFEWENLKVPKGCSRKGWILAGGLTPENCSEAVMVLRPNGVDVASGVCDESGVVKSKEKCDAFVFNVRAAAAK</sequence>
<dbReference type="GO" id="GO:0000162">
    <property type="term" value="P:L-tryptophan biosynthetic process"/>
    <property type="evidence" value="ECO:0007669"/>
    <property type="project" value="UniProtKB-UniPathway"/>
</dbReference>
<protein>
    <recommendedName>
        <fullName evidence="3">phosphoribosylanthranilate isomerase</fullName>
        <ecNumber evidence="3">5.3.1.24</ecNumber>
    </recommendedName>
</protein>
<dbReference type="KEGG" id="bpg:Bathy13g00220"/>
<dbReference type="Pfam" id="PF00697">
    <property type="entry name" value="PRAI"/>
    <property type="match status" value="2"/>
</dbReference>
<comment type="pathway">
    <text evidence="1">Amino-acid biosynthesis; L-tryptophan biosynthesis; L-tryptophan from chorismate: step 3/5.</text>
</comment>
<keyword evidence="6" id="KW-0057">Aromatic amino acid biosynthesis</keyword>
<dbReference type="STRING" id="41875.K8EMM6"/>
<dbReference type="SUPFAM" id="SSF51366">
    <property type="entry name" value="Ribulose-phoshate binding barrel"/>
    <property type="match status" value="1"/>
</dbReference>
<evidence type="ECO:0000259" key="9">
    <source>
        <dbReference type="Pfam" id="PF00697"/>
    </source>
</evidence>
<organism evidence="10 11">
    <name type="scientific">Bathycoccus prasinos</name>
    <dbReference type="NCBI Taxonomy" id="41875"/>
    <lineage>
        <taxon>Eukaryota</taxon>
        <taxon>Viridiplantae</taxon>
        <taxon>Chlorophyta</taxon>
        <taxon>Mamiellophyceae</taxon>
        <taxon>Mamiellales</taxon>
        <taxon>Bathycoccaceae</taxon>
        <taxon>Bathycoccus</taxon>
    </lineage>
</organism>
<dbReference type="Proteomes" id="UP000198341">
    <property type="component" value="Chromosome 13"/>
</dbReference>
<keyword evidence="4" id="KW-0028">Amino-acid biosynthesis</keyword>